<gene>
    <name evidence="1" type="ORF">GCM10022403_087700</name>
</gene>
<name>A0ABP7JDH4_9ACTN</name>
<accession>A0ABP7JDH4</accession>
<evidence type="ECO:0008006" key="3">
    <source>
        <dbReference type="Google" id="ProtNLM"/>
    </source>
</evidence>
<comment type="caution">
    <text evidence="1">The sequence shown here is derived from an EMBL/GenBank/DDBJ whole genome shotgun (WGS) entry which is preliminary data.</text>
</comment>
<reference evidence="2" key="1">
    <citation type="journal article" date="2019" name="Int. J. Syst. Evol. Microbiol.">
        <title>The Global Catalogue of Microorganisms (GCM) 10K type strain sequencing project: providing services to taxonomists for standard genome sequencing and annotation.</title>
        <authorList>
            <consortium name="The Broad Institute Genomics Platform"/>
            <consortium name="The Broad Institute Genome Sequencing Center for Infectious Disease"/>
            <person name="Wu L."/>
            <person name="Ma J."/>
        </authorList>
    </citation>
    <scope>NUCLEOTIDE SEQUENCE [LARGE SCALE GENOMIC DNA]</scope>
    <source>
        <strain evidence="2">JCM 17138</strain>
    </source>
</reference>
<evidence type="ECO:0000313" key="1">
    <source>
        <dbReference type="EMBL" id="GAA3842100.1"/>
    </source>
</evidence>
<sequence length="190" mass="21206">MVSTGRHHGFESLEEQRLLLALDFLRAVDVLAQPFELDFEHEGVRARHTPDFLAVMPGRGGWLFDVRPERLIGPLDALKFAAARHVAETVGWRYSVVAGWRPHVHSVLDFLSSQRRPLQDPMRLQGELLAAVEEAGKLTFGEVVRATRLPVVARAHATHLLWHRKLATDLGSPLNDGSPVWLGASPRGRP</sequence>
<proteinExistence type="predicted"/>
<dbReference type="EMBL" id="BAABDE010000042">
    <property type="protein sequence ID" value="GAA3842100.1"/>
    <property type="molecule type" value="Genomic_DNA"/>
</dbReference>
<dbReference type="Proteomes" id="UP001501009">
    <property type="component" value="Unassembled WGS sequence"/>
</dbReference>
<organism evidence="1 2">
    <name type="scientific">Streptomyces coacervatus</name>
    <dbReference type="NCBI Taxonomy" id="647381"/>
    <lineage>
        <taxon>Bacteria</taxon>
        <taxon>Bacillati</taxon>
        <taxon>Actinomycetota</taxon>
        <taxon>Actinomycetes</taxon>
        <taxon>Kitasatosporales</taxon>
        <taxon>Streptomycetaceae</taxon>
        <taxon>Streptomyces</taxon>
    </lineage>
</organism>
<protein>
    <recommendedName>
        <fullName evidence="3">TnsA-like heteromeric transposase endonuclease subunit</fullName>
    </recommendedName>
</protein>
<keyword evidence="2" id="KW-1185">Reference proteome</keyword>
<evidence type="ECO:0000313" key="2">
    <source>
        <dbReference type="Proteomes" id="UP001501009"/>
    </source>
</evidence>